<dbReference type="EMBL" id="NRJG01000142">
    <property type="protein sequence ID" value="RIY35246.1"/>
    <property type="molecule type" value="Genomic_DNA"/>
</dbReference>
<keyword evidence="3" id="KW-1185">Reference proteome</keyword>
<dbReference type="GO" id="GO:0009360">
    <property type="term" value="C:DNA polymerase III complex"/>
    <property type="evidence" value="ECO:0007669"/>
    <property type="project" value="InterPro"/>
</dbReference>
<sequence length="440" mass="49203">MKLILQAQKLQRALNIAREVVTKTLDPSIPLSQHVLLDFTNPGEIVFLAGDKEINHSVIVTVDPETGESVEFPDSFIVNTQRGRVKQVSVSCISFVDAVTGLNGQTLVKLHFDKVPKEGELTYANLTYETTAVRVEASNGQGYALLKENLKEAVNTSTLRLPERILKDIIQSTLFCVSLKASKHASLHTLIFSLTPTMLKIFGGDYARIALCNYTFPEGSDPYTINGFKNFSEEVPLIFNLSRRTGAELQRLLSTDNKEVELIMHLTVSGHVQYLQILKDGEELIFNLTYSKPPQYSHIIPEVFDNDVVCYALELKDKLTRSTRFGEIILLNSGNGALTLSASNPGTLDSFSTELNDIELNPERQPLNLRVQGKHFIELITPLQESAKYRQQPQDELKLSLNFVVKKVPVFAVKEISNSELDRTYILTPYNNVAVDTSND</sequence>
<comment type="caution">
    <text evidence="2">The sequence shown here is derived from an EMBL/GenBank/DDBJ whole genome shotgun (WGS) entry which is preliminary data.</text>
</comment>
<dbReference type="Gene3D" id="3.10.150.10">
    <property type="entry name" value="DNA Polymerase III, subunit A, domain 2"/>
    <property type="match status" value="1"/>
</dbReference>
<dbReference type="PANTHER" id="PTHR30478:SF0">
    <property type="entry name" value="BETA SLIDING CLAMP"/>
    <property type="match status" value="1"/>
</dbReference>
<accession>A0A3A1YD00</accession>
<dbReference type="RefSeq" id="WP_119532308.1">
    <property type="nucleotide sequence ID" value="NZ_JBHSSP010000013.1"/>
</dbReference>
<evidence type="ECO:0000313" key="2">
    <source>
        <dbReference type="EMBL" id="RIY35246.1"/>
    </source>
</evidence>
<proteinExistence type="predicted"/>
<dbReference type="GO" id="GO:0006271">
    <property type="term" value="P:DNA strand elongation involved in DNA replication"/>
    <property type="evidence" value="ECO:0007669"/>
    <property type="project" value="TreeGrafter"/>
</dbReference>
<organism evidence="2 3">
    <name type="scientific">Psittacicella hinzii</name>
    <dbReference type="NCBI Taxonomy" id="2028575"/>
    <lineage>
        <taxon>Bacteria</taxon>
        <taxon>Pseudomonadati</taxon>
        <taxon>Pseudomonadota</taxon>
        <taxon>Gammaproteobacteria</taxon>
        <taxon>Pasteurellales</taxon>
        <taxon>Psittacicellaceae</taxon>
        <taxon>Psittacicella</taxon>
    </lineage>
</organism>
<dbReference type="AlphaFoldDB" id="A0A3A1YD00"/>
<evidence type="ECO:0000256" key="1">
    <source>
        <dbReference type="ARBA" id="ARBA00023125"/>
    </source>
</evidence>
<dbReference type="Proteomes" id="UP000265916">
    <property type="component" value="Unassembled WGS sequence"/>
</dbReference>
<dbReference type="InterPro" id="IPR001001">
    <property type="entry name" value="DNA_polIII_beta"/>
</dbReference>
<gene>
    <name evidence="2" type="ORF">CKF58_06870</name>
</gene>
<protein>
    <submittedName>
        <fullName evidence="2">Uncharacterized protein</fullName>
    </submittedName>
</protein>
<name>A0A3A1YD00_9GAMM</name>
<dbReference type="Gene3D" id="3.70.10.10">
    <property type="match status" value="1"/>
</dbReference>
<dbReference type="OrthoDB" id="5667205at2"/>
<evidence type="ECO:0000313" key="3">
    <source>
        <dbReference type="Proteomes" id="UP000265916"/>
    </source>
</evidence>
<dbReference type="PANTHER" id="PTHR30478">
    <property type="entry name" value="DNA POLYMERASE III SUBUNIT BETA"/>
    <property type="match status" value="1"/>
</dbReference>
<dbReference type="GO" id="GO:0003677">
    <property type="term" value="F:DNA binding"/>
    <property type="evidence" value="ECO:0007669"/>
    <property type="project" value="UniProtKB-KW"/>
</dbReference>
<keyword evidence="1" id="KW-0238">DNA-binding</keyword>
<reference evidence="2 3" key="1">
    <citation type="submission" date="2017-08" db="EMBL/GenBank/DDBJ databases">
        <title>Reclassification of Bisgaard taxon 37 and 44.</title>
        <authorList>
            <person name="Christensen H."/>
        </authorList>
    </citation>
    <scope>NUCLEOTIDE SEQUENCE [LARGE SCALE GENOMIC DNA]</scope>
    <source>
        <strain evidence="2 3">111</strain>
    </source>
</reference>